<evidence type="ECO:0000313" key="2">
    <source>
        <dbReference type="EMBL" id="KIA59744.1"/>
    </source>
</evidence>
<protein>
    <submittedName>
        <fullName evidence="2">Uncharacterized protein</fullName>
    </submittedName>
</protein>
<evidence type="ECO:0000256" key="1">
    <source>
        <dbReference type="SAM" id="Phobius"/>
    </source>
</evidence>
<sequence>MLNGLSQPSRFRARWRAYVVAAVIAVLVTAIGLYLRSHPYEDPVSKGIEGALGAMPGVDRVSSEVDENFRTIVVLAEEASAEQTAAVLEMFRERVAATQEYRRSRSDIEFRRSGERSSFTVGTTGLGTASDLVVRWVALSSVFPRHEVRWTYQWSALSRSWLGPDDVISMGATGVGDIALKLVEGNGFDAVSETYRRLVREFPDLASANWKIETSGPDEGYLRMKHRYPTELELSVWHRLNAEKNPAHRVQIEWPSPSTNPGTGR</sequence>
<keyword evidence="3" id="KW-1185">Reference proteome</keyword>
<keyword evidence="1" id="KW-0472">Membrane</keyword>
<keyword evidence="1" id="KW-0812">Transmembrane</keyword>
<proteinExistence type="predicted"/>
<keyword evidence="1" id="KW-1133">Transmembrane helix</keyword>
<evidence type="ECO:0000313" key="3">
    <source>
        <dbReference type="Proteomes" id="UP000031364"/>
    </source>
</evidence>
<comment type="caution">
    <text evidence="2">The sequence shown here is derived from an EMBL/GenBank/DDBJ whole genome shotgun (WGS) entry which is preliminary data.</text>
</comment>
<name>A0ABR4Z3L4_9NOCA</name>
<accession>A0ABR4Z3L4</accession>
<dbReference type="Proteomes" id="UP000031364">
    <property type="component" value="Unassembled WGS sequence"/>
</dbReference>
<gene>
    <name evidence="2" type="ORF">FG87_41170</name>
</gene>
<feature type="transmembrane region" description="Helical" evidence="1">
    <location>
        <begin position="15"/>
        <end position="35"/>
    </location>
</feature>
<dbReference type="EMBL" id="JNFP01000094">
    <property type="protein sequence ID" value="KIA59744.1"/>
    <property type="molecule type" value="Genomic_DNA"/>
</dbReference>
<reference evidence="2 3" key="1">
    <citation type="journal article" date="2014" name="Int. J. Syst. Evol. Microbiol.">
        <title>Nocardia vulneris sp. nov., isolated from wounds of human patients in North America.</title>
        <authorList>
            <person name="Lasker B.A."/>
            <person name="Bell M."/>
            <person name="Klenk H.P."/>
            <person name="Sproer C."/>
            <person name="Schumann C."/>
            <person name="Schumann P."/>
            <person name="Brown J.M."/>
        </authorList>
    </citation>
    <scope>NUCLEOTIDE SEQUENCE [LARGE SCALE GENOMIC DNA]</scope>
    <source>
        <strain evidence="2 3">W9851</strain>
    </source>
</reference>
<organism evidence="2 3">
    <name type="scientific">Nocardia vulneris</name>
    <dbReference type="NCBI Taxonomy" id="1141657"/>
    <lineage>
        <taxon>Bacteria</taxon>
        <taxon>Bacillati</taxon>
        <taxon>Actinomycetota</taxon>
        <taxon>Actinomycetes</taxon>
        <taxon>Mycobacteriales</taxon>
        <taxon>Nocardiaceae</taxon>
        <taxon>Nocardia</taxon>
    </lineage>
</organism>